<dbReference type="Pfam" id="PF13374">
    <property type="entry name" value="TPR_10"/>
    <property type="match status" value="3"/>
</dbReference>
<dbReference type="EMBL" id="JAVREZ010000013">
    <property type="protein sequence ID" value="MDT0484726.1"/>
    <property type="molecule type" value="Genomic_DNA"/>
</dbReference>
<dbReference type="Proteomes" id="UP001183824">
    <property type="component" value="Unassembled WGS sequence"/>
</dbReference>
<dbReference type="InterPro" id="IPR011990">
    <property type="entry name" value="TPR-like_helical_dom_sf"/>
</dbReference>
<reference evidence="2" key="1">
    <citation type="submission" date="2023-07" db="EMBL/GenBank/DDBJ databases">
        <title>30 novel species of actinomycetes from the DSMZ collection.</title>
        <authorList>
            <person name="Nouioui I."/>
        </authorList>
    </citation>
    <scope>NUCLEOTIDE SEQUENCE [LARGE SCALE GENOMIC DNA]</scope>
    <source>
        <strain evidence="2">DSM 41640</strain>
    </source>
</reference>
<dbReference type="PANTHER" id="PTHR19959:SF119">
    <property type="entry name" value="FUNGAL LIPASE-LIKE DOMAIN-CONTAINING PROTEIN"/>
    <property type="match status" value="1"/>
</dbReference>
<accession>A0ABU2VHX9</accession>
<comment type="caution">
    <text evidence="1">The sequence shown here is derived from an EMBL/GenBank/DDBJ whole genome shotgun (WGS) entry which is preliminary data.</text>
</comment>
<dbReference type="RefSeq" id="WP_311717588.1">
    <property type="nucleotide sequence ID" value="NZ_JAVREZ010000013.1"/>
</dbReference>
<dbReference type="Gene3D" id="1.25.40.10">
    <property type="entry name" value="Tetratricopeptide repeat domain"/>
    <property type="match status" value="3"/>
</dbReference>
<gene>
    <name evidence="1" type="ORF">RNB18_31900</name>
</gene>
<proteinExistence type="predicted"/>
<evidence type="ECO:0000313" key="1">
    <source>
        <dbReference type="EMBL" id="MDT0484726.1"/>
    </source>
</evidence>
<sequence length="1239" mass="134445">MANDRLVRIFVEVPGPDPRSFGSGYLLAPRLALTAAHVLGEGDCGGATVSLALADGPKYPATVRWHILDKTIDAALVEIVEGNGWQPPDSLAEPSVRPPQRFGLLIGARPCPVTLAGFPRMQRDPDGNRLDEQLNGSITPGKGSLAGHYEVSSTDPLLPVDRAAVLANGSRWSGISGAAVLYDGDRSGHLLCGVVGRDRRAEGGTRLTATPSDRLLADDGFRAVVTEHTGWEPLLEPAEAASLFTPAASTRHLKSPASLLRADAEAVAFHGRDRELSRLLTWCQDGPSAMSVEVLTGPGGQGKSRLARRLTELLRRRGWVTGQLRSDLTDRGVPDFTALATALPLLIVVDYAETRPHLVRRLISDLHLSRHRVRLLLVARSDGPWRTDPLSEEPDVRQELIHTPGIELTALIPRSRPVAERHSAFLRAAHDLARLLPRIPTLPEHDWAGSAGELQPPDDLTHPRYDNALTLQTTALVALLQLGPRPADVPPGTPPEEVLLLHEKRFWKDSAETPAFDLRLSTRALEAVVAVVVLCGAADEDEAAEVIGVLRDVPDHKIMDTVAWLAGLYPPEPSRYWGSLQPDRIAEYQASSALLHGYVPLPALFEKSAPAQQAQIIFVLARAAIAHYNSGRAAESRQVLSALDSALDSAHLTYEAAYAAVTALPLSSRVIAPLALRLRRGLAKADQEFADEDPAVHEPLLATSLDNLGTQLGHAGYRAEALAVTERAIAIRRRHVADGAVGEEHRLAVSLSNYGIQLSELGRRKEALAATAEASAVWRRLAQASTLYEPDLARSLSHLGIRLTETGRLGEGLALGQEGVRIWRRLAAGNPTAFTSDLAGALSNLGIRFSDTMRLDEALAATGESVRLLRPLAAHDPDAFESQLAGSLSNLGVDLKNLGRWREALAAEEEAVEIRRRLVAEAPAAHEPDLARSLSNLDEQLAQVGRVQEALAAEEEAVGILRRLAHRDFTAYGPGLGRGLHRLGIRLSGVGLPEEALRRAEEALAIWCRLATDNPVIFRDEVARSLSAVGAHLVNVGRPEQALDLTEQSVAVWRQLAADNRAFEPDLATTLTNLGTQRAEVFGGGEGRTATEEAVGIWRRLATEYPATYEPDLARTLSNLALDLSQAEREGAAFVCEWEAAEIGHRLAAADPRVFAYDPTRSRRLRAELMALDVDELRDALRTTGEIVEFYRGRASGSPVVLMCLHTVLGLQEILLRRLGHEEEADRIHRWLRENPPDS</sequence>
<organism evidence="1 2">
    <name type="scientific">Streptomyces doebereineriae</name>
    <dbReference type="NCBI Taxonomy" id="3075528"/>
    <lineage>
        <taxon>Bacteria</taxon>
        <taxon>Bacillati</taxon>
        <taxon>Actinomycetota</taxon>
        <taxon>Actinomycetes</taxon>
        <taxon>Kitasatosporales</taxon>
        <taxon>Streptomycetaceae</taxon>
        <taxon>Streptomyces</taxon>
    </lineage>
</organism>
<protein>
    <submittedName>
        <fullName evidence="1">Tetratricopeptide repeat protein</fullName>
    </submittedName>
</protein>
<dbReference type="InterPro" id="IPR009003">
    <property type="entry name" value="Peptidase_S1_PA"/>
</dbReference>
<keyword evidence="2" id="KW-1185">Reference proteome</keyword>
<name>A0ABU2VHX9_9ACTN</name>
<dbReference type="PANTHER" id="PTHR19959">
    <property type="entry name" value="KINESIN LIGHT CHAIN"/>
    <property type="match status" value="1"/>
</dbReference>
<dbReference type="SUPFAM" id="SSF50494">
    <property type="entry name" value="Trypsin-like serine proteases"/>
    <property type="match status" value="1"/>
</dbReference>
<evidence type="ECO:0000313" key="2">
    <source>
        <dbReference type="Proteomes" id="UP001183824"/>
    </source>
</evidence>
<dbReference type="SUPFAM" id="SSF48452">
    <property type="entry name" value="TPR-like"/>
    <property type="match status" value="2"/>
</dbReference>